<evidence type="ECO:0000313" key="3">
    <source>
        <dbReference type="Proteomes" id="UP000054097"/>
    </source>
</evidence>
<gene>
    <name evidence="2" type="ORF">M408DRAFT_184771</name>
</gene>
<accession>A0A0C3BKV0</accession>
<keyword evidence="3" id="KW-1185">Reference proteome</keyword>
<feature type="region of interest" description="Disordered" evidence="1">
    <location>
        <begin position="1"/>
        <end position="29"/>
    </location>
</feature>
<sequence>MFSTTVDDRERERRKGQELDGDPEPESMRPFIARSFGPLWLSRLCETGVRAVNPREGKAATFPRHMSIRGTELSRRRSLLLTGRVPITPDAPTRCLDCKVSFSAFASARMWHEWGEGKCFNQFRPLSPLAKGFMSSRRVSCRFHTGLNARSLDPGGHRGKKMISLRARRVGRYLIGEGLMGECEWQWTLKAAACQRFRLCAV</sequence>
<reference evidence="2 3" key="1">
    <citation type="submission" date="2014-04" db="EMBL/GenBank/DDBJ databases">
        <authorList>
            <consortium name="DOE Joint Genome Institute"/>
            <person name="Kuo A."/>
            <person name="Zuccaro A."/>
            <person name="Kohler A."/>
            <person name="Nagy L.G."/>
            <person name="Floudas D."/>
            <person name="Copeland A."/>
            <person name="Barry K.W."/>
            <person name="Cichocki N."/>
            <person name="Veneault-Fourrey C."/>
            <person name="LaButti K."/>
            <person name="Lindquist E.A."/>
            <person name="Lipzen A."/>
            <person name="Lundell T."/>
            <person name="Morin E."/>
            <person name="Murat C."/>
            <person name="Sun H."/>
            <person name="Tunlid A."/>
            <person name="Henrissat B."/>
            <person name="Grigoriev I.V."/>
            <person name="Hibbett D.S."/>
            <person name="Martin F."/>
            <person name="Nordberg H.P."/>
            <person name="Cantor M.N."/>
            <person name="Hua S.X."/>
        </authorList>
    </citation>
    <scope>NUCLEOTIDE SEQUENCE [LARGE SCALE GENOMIC DNA]</scope>
    <source>
        <strain evidence="2 3">MAFF 305830</strain>
    </source>
</reference>
<dbReference type="Proteomes" id="UP000054097">
    <property type="component" value="Unassembled WGS sequence"/>
</dbReference>
<protein>
    <submittedName>
        <fullName evidence="2">Uncharacterized protein</fullName>
    </submittedName>
</protein>
<evidence type="ECO:0000256" key="1">
    <source>
        <dbReference type="SAM" id="MobiDB-lite"/>
    </source>
</evidence>
<dbReference type="EMBL" id="KN824279">
    <property type="protein sequence ID" value="KIM32659.1"/>
    <property type="molecule type" value="Genomic_DNA"/>
</dbReference>
<dbReference type="AlphaFoldDB" id="A0A0C3BKV0"/>
<proteinExistence type="predicted"/>
<reference evidence="3" key="2">
    <citation type="submission" date="2015-01" db="EMBL/GenBank/DDBJ databases">
        <title>Evolutionary Origins and Diversification of the Mycorrhizal Mutualists.</title>
        <authorList>
            <consortium name="DOE Joint Genome Institute"/>
            <consortium name="Mycorrhizal Genomics Consortium"/>
            <person name="Kohler A."/>
            <person name="Kuo A."/>
            <person name="Nagy L.G."/>
            <person name="Floudas D."/>
            <person name="Copeland A."/>
            <person name="Barry K.W."/>
            <person name="Cichocki N."/>
            <person name="Veneault-Fourrey C."/>
            <person name="LaButti K."/>
            <person name="Lindquist E.A."/>
            <person name="Lipzen A."/>
            <person name="Lundell T."/>
            <person name="Morin E."/>
            <person name="Murat C."/>
            <person name="Riley R."/>
            <person name="Ohm R."/>
            <person name="Sun H."/>
            <person name="Tunlid A."/>
            <person name="Henrissat B."/>
            <person name="Grigoriev I.V."/>
            <person name="Hibbett D.S."/>
            <person name="Martin F."/>
        </authorList>
    </citation>
    <scope>NUCLEOTIDE SEQUENCE [LARGE SCALE GENOMIC DNA]</scope>
    <source>
        <strain evidence="3">MAFF 305830</strain>
    </source>
</reference>
<dbReference type="HOGENOM" id="CLU_1355393_0_0_1"/>
<organism evidence="2 3">
    <name type="scientific">Serendipita vermifera MAFF 305830</name>
    <dbReference type="NCBI Taxonomy" id="933852"/>
    <lineage>
        <taxon>Eukaryota</taxon>
        <taxon>Fungi</taxon>
        <taxon>Dikarya</taxon>
        <taxon>Basidiomycota</taxon>
        <taxon>Agaricomycotina</taxon>
        <taxon>Agaricomycetes</taxon>
        <taxon>Sebacinales</taxon>
        <taxon>Serendipitaceae</taxon>
        <taxon>Serendipita</taxon>
    </lineage>
</organism>
<evidence type="ECO:0000313" key="2">
    <source>
        <dbReference type="EMBL" id="KIM32659.1"/>
    </source>
</evidence>
<feature type="compositionally biased region" description="Basic and acidic residues" evidence="1">
    <location>
        <begin position="1"/>
        <end position="18"/>
    </location>
</feature>
<name>A0A0C3BKV0_SERVB</name>